<gene>
    <name evidence="1" type="ORF">DL89DRAFT_269371</name>
</gene>
<organism evidence="1 2">
    <name type="scientific">Linderina pennispora</name>
    <dbReference type="NCBI Taxonomy" id="61395"/>
    <lineage>
        <taxon>Eukaryota</taxon>
        <taxon>Fungi</taxon>
        <taxon>Fungi incertae sedis</taxon>
        <taxon>Zoopagomycota</taxon>
        <taxon>Kickxellomycotina</taxon>
        <taxon>Kickxellomycetes</taxon>
        <taxon>Kickxellales</taxon>
        <taxon>Kickxellaceae</taxon>
        <taxon>Linderina</taxon>
    </lineage>
</organism>
<protein>
    <submittedName>
        <fullName evidence="1">Uncharacterized protein</fullName>
    </submittedName>
</protein>
<reference evidence="1 2" key="1">
    <citation type="submission" date="2016-07" db="EMBL/GenBank/DDBJ databases">
        <title>Pervasive Adenine N6-methylation of Active Genes in Fungi.</title>
        <authorList>
            <consortium name="DOE Joint Genome Institute"/>
            <person name="Mondo S.J."/>
            <person name="Dannebaum R.O."/>
            <person name="Kuo R.C."/>
            <person name="Labutti K."/>
            <person name="Haridas S."/>
            <person name="Kuo A."/>
            <person name="Salamov A."/>
            <person name="Ahrendt S.R."/>
            <person name="Lipzen A."/>
            <person name="Sullivan W."/>
            <person name="Andreopoulos W.B."/>
            <person name="Clum A."/>
            <person name="Lindquist E."/>
            <person name="Daum C."/>
            <person name="Ramamoorthy G.K."/>
            <person name="Gryganskyi A."/>
            <person name="Culley D."/>
            <person name="Magnuson J.K."/>
            <person name="James T.Y."/>
            <person name="O'Malley M.A."/>
            <person name="Stajich J.E."/>
            <person name="Spatafora J.W."/>
            <person name="Visel A."/>
            <person name="Grigoriev I.V."/>
        </authorList>
    </citation>
    <scope>NUCLEOTIDE SEQUENCE [LARGE SCALE GENOMIC DNA]</scope>
    <source>
        <strain evidence="1 2">ATCC 12442</strain>
    </source>
</reference>
<evidence type="ECO:0000313" key="1">
    <source>
        <dbReference type="EMBL" id="ORX67579.1"/>
    </source>
</evidence>
<keyword evidence="2" id="KW-1185">Reference proteome</keyword>
<proteinExistence type="predicted"/>
<evidence type="ECO:0000313" key="2">
    <source>
        <dbReference type="Proteomes" id="UP000193922"/>
    </source>
</evidence>
<dbReference type="RefSeq" id="XP_040741466.1">
    <property type="nucleotide sequence ID" value="XM_040888273.1"/>
</dbReference>
<name>A0A1Y1W207_9FUNG</name>
<sequence length="71" mass="8137">MEEQTIQQLTTLVGNGVPLRKRMVADYNHLPQIKRWSLVILRKYLCVDDPSIVPDGAWLVVPEQSSMHCFA</sequence>
<dbReference type="Proteomes" id="UP000193922">
    <property type="component" value="Unassembled WGS sequence"/>
</dbReference>
<dbReference type="GeneID" id="63804921"/>
<comment type="caution">
    <text evidence="1">The sequence shown here is derived from an EMBL/GenBank/DDBJ whole genome shotgun (WGS) entry which is preliminary data.</text>
</comment>
<dbReference type="EMBL" id="MCFD01000012">
    <property type="protein sequence ID" value="ORX67579.1"/>
    <property type="molecule type" value="Genomic_DNA"/>
</dbReference>
<dbReference type="AlphaFoldDB" id="A0A1Y1W207"/>
<accession>A0A1Y1W207</accession>